<reference evidence="2" key="1">
    <citation type="journal article" date="2019" name="Int. J. Syst. Evol. Microbiol.">
        <title>The Global Catalogue of Microorganisms (GCM) 10K type strain sequencing project: providing services to taxonomists for standard genome sequencing and annotation.</title>
        <authorList>
            <consortium name="The Broad Institute Genomics Platform"/>
            <consortium name="The Broad Institute Genome Sequencing Center for Infectious Disease"/>
            <person name="Wu L."/>
            <person name="Ma J."/>
        </authorList>
    </citation>
    <scope>NUCLEOTIDE SEQUENCE [LARGE SCALE GENOMIC DNA]</scope>
    <source>
        <strain evidence="2">JCM 3369</strain>
    </source>
</reference>
<proteinExistence type="predicted"/>
<dbReference type="SUPFAM" id="SSF48452">
    <property type="entry name" value="TPR-like"/>
    <property type="match status" value="1"/>
</dbReference>
<organism evidence="1 2">
    <name type="scientific">Georgenia faecalis</name>
    <dbReference type="NCBI Taxonomy" id="2483799"/>
    <lineage>
        <taxon>Bacteria</taxon>
        <taxon>Bacillati</taxon>
        <taxon>Actinomycetota</taxon>
        <taxon>Actinomycetes</taxon>
        <taxon>Micrococcales</taxon>
        <taxon>Bogoriellaceae</taxon>
        <taxon>Georgenia</taxon>
    </lineage>
</organism>
<evidence type="ECO:0000313" key="1">
    <source>
        <dbReference type="EMBL" id="MFC4555628.1"/>
    </source>
</evidence>
<accession>A0ABV9DCM1</accession>
<evidence type="ECO:0000313" key="2">
    <source>
        <dbReference type="Proteomes" id="UP001595955"/>
    </source>
</evidence>
<name>A0ABV9DCM1_9MICO</name>
<dbReference type="InterPro" id="IPR011990">
    <property type="entry name" value="TPR-like_helical_dom_sf"/>
</dbReference>
<dbReference type="SMART" id="SM00028">
    <property type="entry name" value="TPR"/>
    <property type="match status" value="4"/>
</dbReference>
<comment type="caution">
    <text evidence="1">The sequence shown here is derived from an EMBL/GenBank/DDBJ whole genome shotgun (WGS) entry which is preliminary data.</text>
</comment>
<protein>
    <submittedName>
        <fullName evidence="1">Tetratricopeptide repeat protein</fullName>
    </submittedName>
</protein>
<sequence>MPTPARLDRYIIAARLKGYLGKHEDAVALLSEALTEDPGNTRLLRFRGHRRISVRDFEGAIADLREAVATLPDVEDEYELYQRDVEPDAMRLIIGDAVERDHHPKVAAIQGTPEAEQYMTTLHTAVWYHLAVALYVSGRLTEALDAFSHAYRTALHYEGKVASLDWSYMILRRLGRDEEAAEILGRFSGLVEEFDAQGVGYHERLQLYTGEIAPEELATRISDNPLLVATVGYGLGNWYLYNGRPDEAHAAFQRVLDTGATHAFAYIAVEAELAGRGELASASRSH</sequence>
<gene>
    <name evidence="1" type="ORF">ACFO3F_10255</name>
</gene>
<dbReference type="RefSeq" id="WP_122823517.1">
    <property type="nucleotide sequence ID" value="NZ_CP033325.1"/>
</dbReference>
<dbReference type="Proteomes" id="UP001595955">
    <property type="component" value="Unassembled WGS sequence"/>
</dbReference>
<dbReference type="Pfam" id="PF13432">
    <property type="entry name" value="TPR_16"/>
    <property type="match status" value="1"/>
</dbReference>
<dbReference type="EMBL" id="JBHSGF010000006">
    <property type="protein sequence ID" value="MFC4555628.1"/>
    <property type="molecule type" value="Genomic_DNA"/>
</dbReference>
<dbReference type="InterPro" id="IPR019734">
    <property type="entry name" value="TPR_rpt"/>
</dbReference>
<dbReference type="Gene3D" id="1.25.40.10">
    <property type="entry name" value="Tetratricopeptide repeat domain"/>
    <property type="match status" value="2"/>
</dbReference>
<keyword evidence="2" id="KW-1185">Reference proteome</keyword>